<dbReference type="PANTHER" id="PTHR22748:SF6">
    <property type="entry name" value="DNA-(APURINIC OR APYRIMIDINIC SITE) ENDONUCLEASE"/>
    <property type="match status" value="1"/>
</dbReference>
<dbReference type="GO" id="GO:0003906">
    <property type="term" value="F:DNA-(apurinic or apyrimidinic site) endonuclease activity"/>
    <property type="evidence" value="ECO:0007669"/>
    <property type="project" value="TreeGrafter"/>
</dbReference>
<keyword evidence="6" id="KW-0464">Manganese</keyword>
<feature type="binding site" evidence="6">
    <location>
        <position position="18"/>
    </location>
    <ligand>
        <name>Mg(2+)</name>
        <dbReference type="ChEBI" id="CHEBI:18420"/>
        <label>1</label>
    </ligand>
</feature>
<evidence type="ECO:0000313" key="10">
    <source>
        <dbReference type="Proteomes" id="UP001175211"/>
    </source>
</evidence>
<dbReference type="GO" id="GO:0006284">
    <property type="term" value="P:base-excision repair"/>
    <property type="evidence" value="ECO:0007669"/>
    <property type="project" value="TreeGrafter"/>
</dbReference>
<feature type="binding site" evidence="6">
    <location>
        <position position="166"/>
    </location>
    <ligand>
        <name>Mg(2+)</name>
        <dbReference type="ChEBI" id="CHEBI:18420"/>
        <label>1</label>
    </ligand>
</feature>
<dbReference type="InterPro" id="IPR004808">
    <property type="entry name" value="AP_endonuc_1"/>
</dbReference>
<feature type="site" description="Transition state stabilizer" evidence="7">
    <location>
        <position position="166"/>
    </location>
</feature>
<dbReference type="InterPro" id="IPR036691">
    <property type="entry name" value="Endo/exonu/phosph_ase_sf"/>
</dbReference>
<feature type="domain" description="Endonuclease/exonuclease/phosphatase" evidence="8">
    <location>
        <begin position="48"/>
        <end position="229"/>
    </location>
</feature>
<accession>A0AA39MPE2</accession>
<dbReference type="SUPFAM" id="SSF56219">
    <property type="entry name" value="DNase I-like"/>
    <property type="match status" value="1"/>
</dbReference>
<keyword evidence="9" id="KW-0540">Nuclease</keyword>
<reference evidence="9" key="1">
    <citation type="submission" date="2023-06" db="EMBL/GenBank/DDBJ databases">
        <authorList>
            <consortium name="Lawrence Berkeley National Laboratory"/>
            <person name="Ahrendt S."/>
            <person name="Sahu N."/>
            <person name="Indic B."/>
            <person name="Wong-Bajracharya J."/>
            <person name="Merenyi Z."/>
            <person name="Ke H.-M."/>
            <person name="Monk M."/>
            <person name="Kocsube S."/>
            <person name="Drula E."/>
            <person name="Lipzen A."/>
            <person name="Balint B."/>
            <person name="Henrissat B."/>
            <person name="Andreopoulos B."/>
            <person name="Martin F.M."/>
            <person name="Harder C.B."/>
            <person name="Rigling D."/>
            <person name="Ford K.L."/>
            <person name="Foster G.D."/>
            <person name="Pangilinan J."/>
            <person name="Papanicolaou A."/>
            <person name="Barry K."/>
            <person name="LaButti K."/>
            <person name="Viragh M."/>
            <person name="Koriabine M."/>
            <person name="Yan M."/>
            <person name="Riley R."/>
            <person name="Champramary S."/>
            <person name="Plett K.L."/>
            <person name="Tsai I.J."/>
            <person name="Slot J."/>
            <person name="Sipos G."/>
            <person name="Plett J."/>
            <person name="Nagy L.G."/>
            <person name="Grigoriev I.V."/>
        </authorList>
    </citation>
    <scope>NUCLEOTIDE SEQUENCE</scope>
    <source>
        <strain evidence="9">CCBAS 213</strain>
    </source>
</reference>
<sequence>MNKTKKNTHACIKIASLNMKGRGHNNVLNDKNKWKQVNEILCDDKIGVLALQETHLTDEHVNDIHNIYNKRMHIYHSADPQQHNAKGVAIILNKEITNIQDVNYYNIIPGRAIMIKLPWHSTLTITILAVYAPNDPTENKQFWEELLQIWNEKNLPIPDLMLGDTNIIEDMIDRHPCHNDNTNATNALSELKCLFQLKDGWHETNPTSTAFTYMQIPTGSQSRIDCIYIANELISSCRNWNIKTTHIPTDHKMILVELTDLKAPYIGHGRWTMPLYLLKNKSMMEEIRNLGIELETQIEKLEFNNRTETKNAQTFYKEFKTQMTNTIRNQARISVPKLTQKIMQLEGQLDRTLNDKNLDNEEKTLSAALIQERIIELQKQKYNTKNMKSKVKNHLYGETISKYWINLNKTKKP</sequence>
<dbReference type="GO" id="GO:0005634">
    <property type="term" value="C:nucleus"/>
    <property type="evidence" value="ECO:0007669"/>
    <property type="project" value="TreeGrafter"/>
</dbReference>
<dbReference type="CDD" id="cd09076">
    <property type="entry name" value="L1-EN"/>
    <property type="match status" value="1"/>
</dbReference>
<keyword evidence="2 6" id="KW-0479">Metal-binding</keyword>
<feature type="binding site" evidence="6">
    <location>
        <position position="251"/>
    </location>
    <ligand>
        <name>Mg(2+)</name>
        <dbReference type="ChEBI" id="CHEBI:18420"/>
        <label>1</label>
    </ligand>
</feature>
<evidence type="ECO:0000256" key="4">
    <source>
        <dbReference type="ARBA" id="ARBA00022842"/>
    </source>
</evidence>
<dbReference type="GO" id="GO:0046872">
    <property type="term" value="F:metal ion binding"/>
    <property type="evidence" value="ECO:0007669"/>
    <property type="project" value="UniProtKB-KW"/>
</dbReference>
<evidence type="ECO:0000256" key="6">
    <source>
        <dbReference type="PIRSR" id="PIRSR604808-2"/>
    </source>
</evidence>
<keyword evidence="9" id="KW-0255">Endonuclease</keyword>
<dbReference type="GO" id="GO:0008311">
    <property type="term" value="F:double-stranded DNA 3'-5' DNA exonuclease activity"/>
    <property type="evidence" value="ECO:0007669"/>
    <property type="project" value="TreeGrafter"/>
</dbReference>
<feature type="site" description="Important for catalytic activity" evidence="7">
    <location>
        <position position="225"/>
    </location>
</feature>
<feature type="site" description="Interaction with DNA substrate" evidence="7">
    <location>
        <position position="251"/>
    </location>
</feature>
<feature type="active site" description="Proton donor/acceptor" evidence="5">
    <location>
        <position position="164"/>
    </location>
</feature>
<name>A0AA39MPE2_ARMTA</name>
<comment type="caution">
    <text evidence="9">The sequence shown here is derived from an EMBL/GenBank/DDBJ whole genome shotgun (WGS) entry which is preliminary data.</text>
</comment>
<dbReference type="InterPro" id="IPR005135">
    <property type="entry name" value="Endo/exonuclease/phosphatase"/>
</dbReference>
<evidence type="ECO:0000256" key="3">
    <source>
        <dbReference type="ARBA" id="ARBA00022801"/>
    </source>
</evidence>
<dbReference type="EMBL" id="JAUEPS010000067">
    <property type="protein sequence ID" value="KAK0441752.1"/>
    <property type="molecule type" value="Genomic_DNA"/>
</dbReference>
<evidence type="ECO:0000259" key="8">
    <source>
        <dbReference type="Pfam" id="PF03372"/>
    </source>
</evidence>
<keyword evidence="3" id="KW-0378">Hydrolase</keyword>
<dbReference type="RefSeq" id="XP_060324091.1">
    <property type="nucleotide sequence ID" value="XM_060468092.1"/>
</dbReference>
<evidence type="ECO:0000256" key="2">
    <source>
        <dbReference type="ARBA" id="ARBA00022723"/>
    </source>
</evidence>
<dbReference type="GO" id="GO:0008081">
    <property type="term" value="F:phosphoric diester hydrolase activity"/>
    <property type="evidence" value="ECO:0007669"/>
    <property type="project" value="TreeGrafter"/>
</dbReference>
<evidence type="ECO:0000256" key="1">
    <source>
        <dbReference type="ARBA" id="ARBA00007092"/>
    </source>
</evidence>
<protein>
    <submittedName>
        <fullName evidence="9">Endonuclease/exonuclease/phosphatase</fullName>
    </submittedName>
</protein>
<dbReference type="Gene3D" id="3.60.10.10">
    <property type="entry name" value="Endonuclease/exonuclease/phosphatase"/>
    <property type="match status" value="1"/>
</dbReference>
<keyword evidence="10" id="KW-1185">Reference proteome</keyword>
<gene>
    <name evidence="9" type="ORF">EV420DRAFT_1278575</name>
</gene>
<evidence type="ECO:0000256" key="5">
    <source>
        <dbReference type="PIRSR" id="PIRSR604808-1"/>
    </source>
</evidence>
<feature type="binding site" evidence="6">
    <location>
        <position position="250"/>
    </location>
    <ligand>
        <name>Mg(2+)</name>
        <dbReference type="ChEBI" id="CHEBI:18420"/>
        <label>1</label>
    </ligand>
</feature>
<dbReference type="Pfam" id="PF03372">
    <property type="entry name" value="Exo_endo_phos"/>
    <property type="match status" value="1"/>
</dbReference>
<evidence type="ECO:0000313" key="9">
    <source>
        <dbReference type="EMBL" id="KAK0441752.1"/>
    </source>
</evidence>
<dbReference type="GeneID" id="85351640"/>
<dbReference type="Proteomes" id="UP001175211">
    <property type="component" value="Unassembled WGS sequence"/>
</dbReference>
<feature type="active site" description="Proton acceptor" evidence="5">
    <location>
        <position position="251"/>
    </location>
</feature>
<feature type="non-terminal residue" evidence="9">
    <location>
        <position position="413"/>
    </location>
</feature>
<organism evidence="9 10">
    <name type="scientific">Armillaria tabescens</name>
    <name type="common">Ringless honey mushroom</name>
    <name type="synonym">Agaricus tabescens</name>
    <dbReference type="NCBI Taxonomy" id="1929756"/>
    <lineage>
        <taxon>Eukaryota</taxon>
        <taxon>Fungi</taxon>
        <taxon>Dikarya</taxon>
        <taxon>Basidiomycota</taxon>
        <taxon>Agaricomycotina</taxon>
        <taxon>Agaricomycetes</taxon>
        <taxon>Agaricomycetidae</taxon>
        <taxon>Agaricales</taxon>
        <taxon>Marasmiineae</taxon>
        <taxon>Physalacriaceae</taxon>
        <taxon>Desarmillaria</taxon>
    </lineage>
</organism>
<feature type="active site" evidence="5">
    <location>
        <position position="131"/>
    </location>
</feature>
<feature type="binding site" evidence="6">
    <location>
        <position position="164"/>
    </location>
    <ligand>
        <name>Mg(2+)</name>
        <dbReference type="ChEBI" id="CHEBI:18420"/>
        <label>1</label>
    </ligand>
</feature>
<evidence type="ECO:0000256" key="7">
    <source>
        <dbReference type="PIRSR" id="PIRSR604808-3"/>
    </source>
</evidence>
<comment type="similarity">
    <text evidence="1">Belongs to the DNA repair enzymes AP/ExoA family.</text>
</comment>
<feature type="binding site" evidence="6">
    <location>
        <position position="53"/>
    </location>
    <ligand>
        <name>Mg(2+)</name>
        <dbReference type="ChEBI" id="CHEBI:18420"/>
        <label>1</label>
    </ligand>
</feature>
<comment type="cofactor">
    <cofactor evidence="6">
        <name>Mg(2+)</name>
        <dbReference type="ChEBI" id="CHEBI:18420"/>
    </cofactor>
    <cofactor evidence="6">
        <name>Mn(2+)</name>
        <dbReference type="ChEBI" id="CHEBI:29035"/>
    </cofactor>
    <text evidence="6">Probably binds two magnesium or manganese ions per subunit.</text>
</comment>
<keyword evidence="4 6" id="KW-0460">Magnesium</keyword>
<proteinExistence type="inferred from homology"/>
<dbReference type="PANTHER" id="PTHR22748">
    <property type="entry name" value="AP ENDONUCLEASE"/>
    <property type="match status" value="1"/>
</dbReference>
<dbReference type="AlphaFoldDB" id="A0AA39MPE2"/>